<evidence type="ECO:0000313" key="2">
    <source>
        <dbReference type="EMBL" id="HIT47763.1"/>
    </source>
</evidence>
<name>A0A9D1GP32_9BACT</name>
<sequence>MSILTFILFAFADIVPSGDAFVEPLQPRDSVLIADQFEYGFSLDGVAPGTTLMLQDFSEFTDDSLVLVRNWQLDTVRTSKSGMDIRGSVVVSPFEEGRYVLPGIAVRRTLPGGRTDTLLFNPAELDVKTMPVDTATFEINDLKGQMRYPLKLIEVLPWLGGVVLLFGLAFLIVWLLRRNVPVGTALRRDEPPYVTALRALDRYKDEKYWAPDRQKAYYSGITDILKTYIDRRFGVDAPEMTTDELFDALKSCEGIKPEVWTETKGLFELADFVKFAKHVATRDENLRSLSTAVSFVTSTYQTELAEGRDKDVL</sequence>
<keyword evidence="1" id="KW-1133">Transmembrane helix</keyword>
<proteinExistence type="predicted"/>
<dbReference type="AlphaFoldDB" id="A0A9D1GP32"/>
<reference evidence="2" key="1">
    <citation type="submission" date="2020-10" db="EMBL/GenBank/DDBJ databases">
        <authorList>
            <person name="Gilroy R."/>
        </authorList>
    </citation>
    <scope>NUCLEOTIDE SEQUENCE</scope>
    <source>
        <strain evidence="2">ChiHecec2B26-709</strain>
    </source>
</reference>
<dbReference type="EMBL" id="DVLC01000140">
    <property type="protein sequence ID" value="HIT47763.1"/>
    <property type="molecule type" value="Genomic_DNA"/>
</dbReference>
<gene>
    <name evidence="2" type="ORF">IAC35_07920</name>
</gene>
<organism evidence="2 3">
    <name type="scientific">Candidatus Cryptobacteroides merdipullorum</name>
    <dbReference type="NCBI Taxonomy" id="2840771"/>
    <lineage>
        <taxon>Bacteria</taxon>
        <taxon>Pseudomonadati</taxon>
        <taxon>Bacteroidota</taxon>
        <taxon>Bacteroidia</taxon>
        <taxon>Bacteroidales</taxon>
        <taxon>Candidatus Cryptobacteroides</taxon>
    </lineage>
</organism>
<protein>
    <recommendedName>
        <fullName evidence="4">Protein BatD</fullName>
    </recommendedName>
</protein>
<reference evidence="2" key="2">
    <citation type="journal article" date="2021" name="PeerJ">
        <title>Extensive microbial diversity within the chicken gut microbiome revealed by metagenomics and culture.</title>
        <authorList>
            <person name="Gilroy R."/>
            <person name="Ravi A."/>
            <person name="Getino M."/>
            <person name="Pursley I."/>
            <person name="Horton D.L."/>
            <person name="Alikhan N.F."/>
            <person name="Baker D."/>
            <person name="Gharbi K."/>
            <person name="Hall N."/>
            <person name="Watson M."/>
            <person name="Adriaenssens E.M."/>
            <person name="Foster-Nyarko E."/>
            <person name="Jarju S."/>
            <person name="Secka A."/>
            <person name="Antonio M."/>
            <person name="Oren A."/>
            <person name="Chaudhuri R.R."/>
            <person name="La Ragione R."/>
            <person name="Hildebrand F."/>
            <person name="Pallen M.J."/>
        </authorList>
    </citation>
    <scope>NUCLEOTIDE SEQUENCE</scope>
    <source>
        <strain evidence="2">ChiHecec2B26-709</strain>
    </source>
</reference>
<comment type="caution">
    <text evidence="2">The sequence shown here is derived from an EMBL/GenBank/DDBJ whole genome shotgun (WGS) entry which is preliminary data.</text>
</comment>
<keyword evidence="1" id="KW-0812">Transmembrane</keyword>
<evidence type="ECO:0000313" key="3">
    <source>
        <dbReference type="Proteomes" id="UP000886881"/>
    </source>
</evidence>
<evidence type="ECO:0008006" key="4">
    <source>
        <dbReference type="Google" id="ProtNLM"/>
    </source>
</evidence>
<dbReference type="Proteomes" id="UP000886881">
    <property type="component" value="Unassembled WGS sequence"/>
</dbReference>
<keyword evidence="1" id="KW-0472">Membrane</keyword>
<feature type="transmembrane region" description="Helical" evidence="1">
    <location>
        <begin position="155"/>
        <end position="176"/>
    </location>
</feature>
<evidence type="ECO:0000256" key="1">
    <source>
        <dbReference type="SAM" id="Phobius"/>
    </source>
</evidence>
<accession>A0A9D1GP32</accession>